<keyword evidence="2" id="KW-1185">Reference proteome</keyword>
<evidence type="ECO:0000313" key="2">
    <source>
        <dbReference type="Proteomes" id="UP001145114"/>
    </source>
</evidence>
<dbReference type="EMBL" id="JAMZIH010006813">
    <property type="protein sequence ID" value="KAJ1673550.1"/>
    <property type="molecule type" value="Genomic_DNA"/>
</dbReference>
<proteinExistence type="predicted"/>
<feature type="non-terminal residue" evidence="1">
    <location>
        <position position="121"/>
    </location>
</feature>
<evidence type="ECO:0000313" key="1">
    <source>
        <dbReference type="EMBL" id="KAJ1673550.1"/>
    </source>
</evidence>
<name>A0ACC1HAI5_9FUNG</name>
<sequence>MSSPVDTWCTALILFHKYQQFLAVQDNGAPPAPTLDPKVAVLTCINLACKATEEFRKLRDFINIGHKYTYFGIQRSLVLSESIVLRSLGYNINVLTPHKHALYIIEHMAWWKFDGMPPDSA</sequence>
<organism evidence="1 2">
    <name type="scientific">Spiromyces aspiralis</name>
    <dbReference type="NCBI Taxonomy" id="68401"/>
    <lineage>
        <taxon>Eukaryota</taxon>
        <taxon>Fungi</taxon>
        <taxon>Fungi incertae sedis</taxon>
        <taxon>Zoopagomycota</taxon>
        <taxon>Kickxellomycotina</taxon>
        <taxon>Kickxellomycetes</taxon>
        <taxon>Kickxellales</taxon>
        <taxon>Kickxellaceae</taxon>
        <taxon>Spiromyces</taxon>
    </lineage>
</organism>
<reference evidence="1" key="1">
    <citation type="submission" date="2022-06" db="EMBL/GenBank/DDBJ databases">
        <title>Phylogenomic reconstructions and comparative analyses of Kickxellomycotina fungi.</title>
        <authorList>
            <person name="Reynolds N.K."/>
            <person name="Stajich J.E."/>
            <person name="Barry K."/>
            <person name="Grigoriev I.V."/>
            <person name="Crous P."/>
            <person name="Smith M.E."/>
        </authorList>
    </citation>
    <scope>NUCLEOTIDE SEQUENCE</scope>
    <source>
        <strain evidence="1">RSA 2271</strain>
    </source>
</reference>
<dbReference type="Proteomes" id="UP001145114">
    <property type="component" value="Unassembled WGS sequence"/>
</dbReference>
<accession>A0ACC1HAI5</accession>
<comment type="caution">
    <text evidence="1">The sequence shown here is derived from an EMBL/GenBank/DDBJ whole genome shotgun (WGS) entry which is preliminary data.</text>
</comment>
<protein>
    <submittedName>
        <fullName evidence="1">Uncharacterized protein</fullName>
    </submittedName>
</protein>
<gene>
    <name evidence="1" type="ORF">EV182_005014</name>
</gene>